<evidence type="ECO:0000256" key="3">
    <source>
        <dbReference type="SAM" id="SignalP"/>
    </source>
</evidence>
<keyword evidence="6" id="KW-1185">Reference proteome</keyword>
<evidence type="ECO:0000313" key="6">
    <source>
        <dbReference type="Proteomes" id="UP001153269"/>
    </source>
</evidence>
<organism evidence="5 6">
    <name type="scientific">Pleuronectes platessa</name>
    <name type="common">European plaice</name>
    <dbReference type="NCBI Taxonomy" id="8262"/>
    <lineage>
        <taxon>Eukaryota</taxon>
        <taxon>Metazoa</taxon>
        <taxon>Chordata</taxon>
        <taxon>Craniata</taxon>
        <taxon>Vertebrata</taxon>
        <taxon>Euteleostomi</taxon>
        <taxon>Actinopterygii</taxon>
        <taxon>Neopterygii</taxon>
        <taxon>Teleostei</taxon>
        <taxon>Neoteleostei</taxon>
        <taxon>Acanthomorphata</taxon>
        <taxon>Carangaria</taxon>
        <taxon>Pleuronectiformes</taxon>
        <taxon>Pleuronectoidei</taxon>
        <taxon>Pleuronectidae</taxon>
        <taxon>Pleuronectes</taxon>
    </lineage>
</organism>
<sequence>MDSLLHVLCVLSLCSGVLSLHQMTWLPCQFTDEKVFLNEDGHTETQLKHRQVMLQFGQKGDDPVNPHAVTFLVTGSKLDLRDYVEGVEADLLDCELRRYSTEGIHVHWPAQENKEYNRWFSCTLKHSKGLFTVTSFLRHPSDQPPPEQQDYRNWPVIEDGEILTTMVALVMKTQSPSVKATLSSQQKLHCQFALDHRDPDVTVEWNWQHRGERIPLFSHSPRLRHNQGTGVELKSLAKGDATYNLPFTKMSSEGRYICSVSVNPLFTSLDINLYVEEPPRVTINVGPILQLKEGEEQRIFCDAENYYPLDVDIVWHEIDPEAAGQRVGAPLPRVVQNLMLKSHKHNQDKTFSLSAFFYLQGSRRNSGKKFTCSVSHQSLRMPIKKSFILHVEEPSSWFSDLNVGVVMFALVLLLCVMLFYLHSARRQSVQKKPY</sequence>
<keyword evidence="2" id="KW-0472">Membrane</keyword>
<evidence type="ECO:0000256" key="1">
    <source>
        <dbReference type="ARBA" id="ARBA00023319"/>
    </source>
</evidence>
<dbReference type="Gene3D" id="2.60.40.10">
    <property type="entry name" value="Immunoglobulins"/>
    <property type="match status" value="3"/>
</dbReference>
<dbReference type="PANTHER" id="PTHR23411">
    <property type="entry name" value="TAPASIN"/>
    <property type="match status" value="1"/>
</dbReference>
<feature type="domain" description="Ig-like" evidence="4">
    <location>
        <begin position="155"/>
        <end position="272"/>
    </location>
</feature>
<dbReference type="SMART" id="SM00409">
    <property type="entry name" value="IG"/>
    <property type="match status" value="2"/>
</dbReference>
<feature type="chain" id="PRO_5040286433" description="Ig-like domain-containing protein" evidence="3">
    <location>
        <begin position="20"/>
        <end position="434"/>
    </location>
</feature>
<dbReference type="SUPFAM" id="SSF48726">
    <property type="entry name" value="Immunoglobulin"/>
    <property type="match status" value="2"/>
</dbReference>
<protein>
    <recommendedName>
        <fullName evidence="4">Ig-like domain-containing protein</fullName>
    </recommendedName>
</protein>
<dbReference type="InterPro" id="IPR003006">
    <property type="entry name" value="Ig/MHC_CS"/>
</dbReference>
<dbReference type="InterPro" id="IPR013783">
    <property type="entry name" value="Ig-like_fold"/>
</dbReference>
<dbReference type="Pfam" id="PF07654">
    <property type="entry name" value="C1-set"/>
    <property type="match status" value="1"/>
</dbReference>
<evidence type="ECO:0000313" key="5">
    <source>
        <dbReference type="EMBL" id="CAB1420008.1"/>
    </source>
</evidence>
<dbReference type="InterPro" id="IPR050380">
    <property type="entry name" value="Immune_Resp_Modulators"/>
</dbReference>
<dbReference type="PROSITE" id="PS50835">
    <property type="entry name" value="IG_LIKE"/>
    <property type="match status" value="2"/>
</dbReference>
<dbReference type="SMART" id="SM00407">
    <property type="entry name" value="IGc1"/>
    <property type="match status" value="1"/>
</dbReference>
<evidence type="ECO:0000256" key="2">
    <source>
        <dbReference type="SAM" id="Phobius"/>
    </source>
</evidence>
<keyword evidence="3" id="KW-0732">Signal</keyword>
<evidence type="ECO:0000259" key="4">
    <source>
        <dbReference type="PROSITE" id="PS50835"/>
    </source>
</evidence>
<comment type="caution">
    <text evidence="5">The sequence shown here is derived from an EMBL/GenBank/DDBJ whole genome shotgun (WGS) entry which is preliminary data.</text>
</comment>
<dbReference type="PROSITE" id="PS00290">
    <property type="entry name" value="IG_MHC"/>
    <property type="match status" value="1"/>
</dbReference>
<dbReference type="InterPro" id="IPR003597">
    <property type="entry name" value="Ig_C1-set"/>
</dbReference>
<dbReference type="Proteomes" id="UP001153269">
    <property type="component" value="Unassembled WGS sequence"/>
</dbReference>
<dbReference type="InterPro" id="IPR007110">
    <property type="entry name" value="Ig-like_dom"/>
</dbReference>
<accession>A0A9N7TWP9</accession>
<proteinExistence type="predicted"/>
<keyword evidence="2" id="KW-1133">Transmembrane helix</keyword>
<gene>
    <name evidence="5" type="ORF">PLEPLA_LOCUS7859</name>
</gene>
<keyword evidence="2" id="KW-0812">Transmembrane</keyword>
<dbReference type="AlphaFoldDB" id="A0A9N7TWP9"/>
<feature type="domain" description="Ig-like" evidence="4">
    <location>
        <begin position="279"/>
        <end position="388"/>
    </location>
</feature>
<reference evidence="5" key="1">
    <citation type="submission" date="2020-03" db="EMBL/GenBank/DDBJ databases">
        <authorList>
            <person name="Weist P."/>
        </authorList>
    </citation>
    <scope>NUCLEOTIDE SEQUENCE</scope>
</reference>
<feature type="transmembrane region" description="Helical" evidence="2">
    <location>
        <begin position="401"/>
        <end position="421"/>
    </location>
</feature>
<name>A0A9N7TWP9_PLEPL</name>
<keyword evidence="1" id="KW-0393">Immunoglobulin domain</keyword>
<dbReference type="InterPro" id="IPR036179">
    <property type="entry name" value="Ig-like_dom_sf"/>
</dbReference>
<feature type="signal peptide" evidence="3">
    <location>
        <begin position="1"/>
        <end position="19"/>
    </location>
</feature>
<dbReference type="InterPro" id="IPR003599">
    <property type="entry name" value="Ig_sub"/>
</dbReference>
<dbReference type="EMBL" id="CADEAL010000426">
    <property type="protein sequence ID" value="CAB1420008.1"/>
    <property type="molecule type" value="Genomic_DNA"/>
</dbReference>